<evidence type="ECO:0000313" key="2">
    <source>
        <dbReference type="EMBL" id="OYD15717.1"/>
    </source>
</evidence>
<dbReference type="Pfam" id="PF07085">
    <property type="entry name" value="DRTGG"/>
    <property type="match status" value="1"/>
</dbReference>
<dbReference type="Pfam" id="PF13500">
    <property type="entry name" value="AAA_26"/>
    <property type="match status" value="1"/>
</dbReference>
<proteinExistence type="predicted"/>
<comment type="caution">
    <text evidence="2">The sequence shown here is derived from an EMBL/GenBank/DDBJ whole genome shotgun (WGS) entry which is preliminary data.</text>
</comment>
<dbReference type="SUPFAM" id="SSF75138">
    <property type="entry name" value="HprK N-terminal domain-like"/>
    <property type="match status" value="1"/>
</dbReference>
<dbReference type="Proteomes" id="UP000215215">
    <property type="component" value="Unassembled WGS sequence"/>
</dbReference>
<dbReference type="AlphaFoldDB" id="A0A235BVE3"/>
<dbReference type="InterPro" id="IPR028979">
    <property type="entry name" value="Ser_kin/Pase_Hpr-like_N_sf"/>
</dbReference>
<feature type="domain" description="DRTGG" evidence="1">
    <location>
        <begin position="218"/>
        <end position="329"/>
    </location>
</feature>
<dbReference type="EMBL" id="NOZQ01000104">
    <property type="protein sequence ID" value="OYD15717.1"/>
    <property type="molecule type" value="Genomic_DNA"/>
</dbReference>
<dbReference type="InterPro" id="IPR050500">
    <property type="entry name" value="Phos_Acetyltrans/Butyryltrans"/>
</dbReference>
<sequence length="402" mass="44970">MAKAIYISATERDTGKTSISIGLIKYLLEKGIKVGFMKPIGQRYVEIDEKRFSEDAVLVKRIFALPHRLEDMSPVIVEKGLTEEYIMKRRRSFKRRIVSSFRRIAQESDFVVVEGTGHAGVGSCLDMSNADVAKAISAPVLVVAEGGIGKSIDKIMLNRSLFELKETRILGLIINKVRENKYKRIQDVLGTALKAKGMRVFGFIPYIRHLATPTIAQIGNHTNATVISGEEGLEEEIDDISVATMEPHAVLDLILNSEKNLFLITSSDRVDVLLAIVAAFFEGAKKLKGILLSGKTPPPANILHALKKTGIPVLMADIGVYTLASMLSNLTVKTTPDDKRRIESLYKLIKRHADTELIMRAMEKEKEVPIGFREWWRKILKAILKFFKELSRGTASKNKDHR</sequence>
<dbReference type="PANTHER" id="PTHR43356:SF2">
    <property type="entry name" value="PHOSPHATE ACETYLTRANSFERASE"/>
    <property type="match status" value="1"/>
</dbReference>
<organism evidence="2 3">
    <name type="scientific">candidate division WOR-3 bacterium JGI_Cruoil_03_44_89</name>
    <dbReference type="NCBI Taxonomy" id="1973748"/>
    <lineage>
        <taxon>Bacteria</taxon>
        <taxon>Bacteria division WOR-3</taxon>
    </lineage>
</organism>
<evidence type="ECO:0000313" key="3">
    <source>
        <dbReference type="Proteomes" id="UP000215215"/>
    </source>
</evidence>
<accession>A0A235BVE3</accession>
<dbReference type="CDD" id="cd03109">
    <property type="entry name" value="DTBS"/>
    <property type="match status" value="1"/>
</dbReference>
<dbReference type="Gene3D" id="3.40.50.300">
    <property type="entry name" value="P-loop containing nucleotide triphosphate hydrolases"/>
    <property type="match status" value="1"/>
</dbReference>
<evidence type="ECO:0000259" key="1">
    <source>
        <dbReference type="Pfam" id="PF07085"/>
    </source>
</evidence>
<dbReference type="PANTHER" id="PTHR43356">
    <property type="entry name" value="PHOSPHATE ACETYLTRANSFERASE"/>
    <property type="match status" value="1"/>
</dbReference>
<dbReference type="InterPro" id="IPR027417">
    <property type="entry name" value="P-loop_NTPase"/>
</dbReference>
<dbReference type="SUPFAM" id="SSF52540">
    <property type="entry name" value="P-loop containing nucleoside triphosphate hydrolases"/>
    <property type="match status" value="1"/>
</dbReference>
<dbReference type="InterPro" id="IPR010766">
    <property type="entry name" value="DRTGG"/>
</dbReference>
<gene>
    <name evidence="2" type="ORF">CH333_05090</name>
</gene>
<name>A0A235BVE3_UNCW3</name>
<reference evidence="2 3" key="1">
    <citation type="submission" date="2017-07" db="EMBL/GenBank/DDBJ databases">
        <title>Recovery of genomes from metagenomes via a dereplication, aggregation, and scoring strategy.</title>
        <authorList>
            <person name="Sieber C.M."/>
            <person name="Probst A.J."/>
            <person name="Sharrar A."/>
            <person name="Thomas B.C."/>
            <person name="Hess M."/>
            <person name="Tringe S.G."/>
            <person name="Banfield J.F."/>
        </authorList>
    </citation>
    <scope>NUCLEOTIDE SEQUENCE [LARGE SCALE GENOMIC DNA]</scope>
    <source>
        <strain evidence="2">JGI_Cruoil_03_44_89</strain>
    </source>
</reference>
<dbReference type="Gene3D" id="3.40.1390.20">
    <property type="entry name" value="HprK N-terminal domain-like"/>
    <property type="match status" value="1"/>
</dbReference>
<protein>
    <recommendedName>
        <fullName evidence="1">DRTGG domain-containing protein</fullName>
    </recommendedName>
</protein>